<feature type="compositionally biased region" description="Polar residues" evidence="8">
    <location>
        <begin position="654"/>
        <end position="667"/>
    </location>
</feature>
<evidence type="ECO:0000256" key="7">
    <source>
        <dbReference type="ARBA" id="ARBA00022842"/>
    </source>
</evidence>
<dbReference type="Proteomes" id="UP001271007">
    <property type="component" value="Unassembled WGS sequence"/>
</dbReference>
<sequence length="1089" mass="119271">MAHEQHPPRPPIHSQHSNSVPSTPYQQPRDLRFHSRSPSPNKGLRNNSPRSVVSEVVGLGTAQRSQPVVCKFETGAEIRKRRIPYVEGGNEELGPPKKEPKRSLEPEEHESLRTQMDELYQQLLPSDESEDRRARLVKKLDRILNEEWPGNDIRVNVFGSSGNLLSSSDSDVDICITTPLKKLENMHSIATLLHKNGMEKVVCRASAKVPIVKCWDPELSLATDLNVNNPLALENTRMIKTYVKLDNRVRPLAKIVKYWTKRRILNDAAFGGTISSYTWICMIISFLQRRNPPILPSLQKKAQERKGCANDDTSQFADETDDLKSFGEANKETLPELLFQFFRHYGYEFDYSMYVVSVKEGRLLSRKEKGWDPTNYADKEARNRLCVEEPFTLVRNLGNSADDYAWSGIHGEIRRAFGLLADGCQLEKCCEEYEFPLEEKPIFQRPIPKPKPTLTRSASQSGRSTNEPGSGRSRKATNRNQSAQRAGNRRASSGASFSNQRVPLPSFQSPPPGSTVADYFGLKGDLHNQLYQQWQYLQAQTEALKSQLAAQQHHQQSGSSHGQVRPGDLAGSPRPSRSYQVNGIPSPRYMDNPPPTAPLLPGYLWHYPARYPPPSPMSQARSREGGTNTNPSSPSLVAAVPALRRQVHRGSVPEGSTSSLRSQSQPGRSLPHPLTLQQHVHPGFDVSGALPGQYQNVRSSSGAYTSLPSGMQPLFSPTSVPPYPAIENAMPKEYVGYYVGQSPSLGPQYTAGTQMQMPPMMLRDPPTQRQRRVTPDLMPPMPNGKHSSRSPSPLGHLRSYTTIGDLRSTQLQALKSPPTRFDIPIEPATAPLPIAKPAEFTGPLIVNGSGTAAGSATQPKINGIASPTHPFYDDGSVALNGTGLSRVQTLPIRPLDTSVLPDHIDTTEKAPISPRIAPSPRLKSAPKLNFSPNGTPVGPNGTSESFHESNPVAAPLLSPVAELRTPSPTRPTSFDRNSPTANGFVKAAKLATARQAQNSENGPPVSSNHERKGSAPNPSSAVKPAPKSPIGLTPPTSASGATQSQARGQDVNPWQQATRKGHKKSKSNVVKQQSVKGQAVPVEGERKGG</sequence>
<evidence type="ECO:0000256" key="1">
    <source>
        <dbReference type="ARBA" id="ARBA00001936"/>
    </source>
</evidence>
<evidence type="ECO:0000259" key="10">
    <source>
        <dbReference type="Pfam" id="PF22600"/>
    </source>
</evidence>
<dbReference type="GO" id="GO:0046872">
    <property type="term" value="F:metal ion binding"/>
    <property type="evidence" value="ECO:0007669"/>
    <property type="project" value="UniProtKB-KW"/>
</dbReference>
<feature type="compositionally biased region" description="Polar residues" evidence="8">
    <location>
        <begin position="994"/>
        <end position="1007"/>
    </location>
</feature>
<feature type="compositionally biased region" description="Basic and acidic residues" evidence="8">
    <location>
        <begin position="94"/>
        <end position="111"/>
    </location>
</feature>
<evidence type="ECO:0000256" key="5">
    <source>
        <dbReference type="ARBA" id="ARBA00022679"/>
    </source>
</evidence>
<dbReference type="GO" id="GO:0010605">
    <property type="term" value="P:negative regulation of macromolecule metabolic process"/>
    <property type="evidence" value="ECO:0007669"/>
    <property type="project" value="UniProtKB-ARBA"/>
</dbReference>
<dbReference type="EC" id="2.7.7.19" evidence="4"/>
<keyword evidence="12" id="KW-1185">Reference proteome</keyword>
<dbReference type="Gene3D" id="3.30.460.10">
    <property type="entry name" value="Beta Polymerase, domain 2"/>
    <property type="match status" value="1"/>
</dbReference>
<evidence type="ECO:0000256" key="3">
    <source>
        <dbReference type="ARBA" id="ARBA00008593"/>
    </source>
</evidence>
<dbReference type="SUPFAM" id="SSF81631">
    <property type="entry name" value="PAP/OAS1 substrate-binding domain"/>
    <property type="match status" value="1"/>
</dbReference>
<evidence type="ECO:0000259" key="9">
    <source>
        <dbReference type="Pfam" id="PF03828"/>
    </source>
</evidence>
<keyword evidence="7" id="KW-0460">Magnesium</keyword>
<organism evidence="11 12">
    <name type="scientific">Extremus antarcticus</name>
    <dbReference type="NCBI Taxonomy" id="702011"/>
    <lineage>
        <taxon>Eukaryota</taxon>
        <taxon>Fungi</taxon>
        <taxon>Dikarya</taxon>
        <taxon>Ascomycota</taxon>
        <taxon>Pezizomycotina</taxon>
        <taxon>Dothideomycetes</taxon>
        <taxon>Dothideomycetidae</taxon>
        <taxon>Mycosphaerellales</taxon>
        <taxon>Extremaceae</taxon>
        <taxon>Extremus</taxon>
    </lineage>
</organism>
<comment type="cofactor">
    <cofactor evidence="1">
        <name>Mn(2+)</name>
        <dbReference type="ChEBI" id="CHEBI:29035"/>
    </cofactor>
</comment>
<feature type="compositionally biased region" description="Polar residues" evidence="8">
    <location>
        <begin position="36"/>
        <end position="51"/>
    </location>
</feature>
<dbReference type="GO" id="GO:1990817">
    <property type="term" value="F:poly(A) RNA polymerase activity"/>
    <property type="evidence" value="ECO:0007669"/>
    <property type="project" value="UniProtKB-EC"/>
</dbReference>
<dbReference type="AlphaFoldDB" id="A0AAJ0LXH7"/>
<keyword evidence="5" id="KW-0808">Transferase</keyword>
<dbReference type="PANTHER" id="PTHR12271">
    <property type="entry name" value="POLY A POLYMERASE CID PAP -RELATED"/>
    <property type="match status" value="1"/>
</dbReference>
<gene>
    <name evidence="11" type="ORF">LTR09_000409</name>
</gene>
<dbReference type="Pfam" id="PF03828">
    <property type="entry name" value="PAP_assoc"/>
    <property type="match status" value="1"/>
</dbReference>
<feature type="region of interest" description="Disordered" evidence="8">
    <location>
        <begin position="615"/>
        <end position="635"/>
    </location>
</feature>
<evidence type="ECO:0000313" key="11">
    <source>
        <dbReference type="EMBL" id="KAK3058844.1"/>
    </source>
</evidence>
<dbReference type="EMBL" id="JAWDJX010000001">
    <property type="protein sequence ID" value="KAK3058844.1"/>
    <property type="molecule type" value="Genomic_DNA"/>
</dbReference>
<feature type="domain" description="Poly(A) RNA polymerase mitochondrial-like central palm" evidence="10">
    <location>
        <begin position="112"/>
        <end position="243"/>
    </location>
</feature>
<name>A0AAJ0LXH7_9PEZI</name>
<evidence type="ECO:0000256" key="8">
    <source>
        <dbReference type="SAM" id="MobiDB-lite"/>
    </source>
</evidence>
<dbReference type="CDD" id="cd05402">
    <property type="entry name" value="NT_PAP_TUTase"/>
    <property type="match status" value="1"/>
</dbReference>
<feature type="region of interest" description="Disordered" evidence="8">
    <location>
        <begin position="992"/>
        <end position="1089"/>
    </location>
</feature>
<feature type="region of interest" description="Disordered" evidence="8">
    <location>
        <begin position="86"/>
        <end position="111"/>
    </location>
</feature>
<proteinExistence type="inferred from homology"/>
<feature type="compositionally biased region" description="Polar residues" evidence="8">
    <location>
        <begin position="478"/>
        <end position="501"/>
    </location>
</feature>
<dbReference type="Pfam" id="PF22600">
    <property type="entry name" value="MTPAP-like_central"/>
    <property type="match status" value="1"/>
</dbReference>
<evidence type="ECO:0000256" key="6">
    <source>
        <dbReference type="ARBA" id="ARBA00022723"/>
    </source>
</evidence>
<evidence type="ECO:0000256" key="4">
    <source>
        <dbReference type="ARBA" id="ARBA00012388"/>
    </source>
</evidence>
<dbReference type="PANTHER" id="PTHR12271:SF113">
    <property type="entry name" value="POLY(A) RNA POLYMERASE CID11"/>
    <property type="match status" value="1"/>
</dbReference>
<dbReference type="GO" id="GO:0031123">
    <property type="term" value="P:RNA 3'-end processing"/>
    <property type="evidence" value="ECO:0007669"/>
    <property type="project" value="TreeGrafter"/>
</dbReference>
<feature type="domain" description="PAP-associated" evidence="9">
    <location>
        <begin position="334"/>
        <end position="392"/>
    </location>
</feature>
<feature type="region of interest" description="Disordered" evidence="8">
    <location>
        <begin position="547"/>
        <end position="595"/>
    </location>
</feature>
<feature type="compositionally biased region" description="Low complexity" evidence="8">
    <location>
        <begin position="551"/>
        <end position="563"/>
    </location>
</feature>
<feature type="compositionally biased region" description="Polar residues" evidence="8">
    <location>
        <begin position="14"/>
        <end position="26"/>
    </location>
</feature>
<protein>
    <recommendedName>
        <fullName evidence="4">polynucleotide adenylyltransferase</fullName>
        <ecNumber evidence="4">2.7.7.19</ecNumber>
    </recommendedName>
</protein>
<dbReference type="InterPro" id="IPR043519">
    <property type="entry name" value="NT_sf"/>
</dbReference>
<evidence type="ECO:0000313" key="12">
    <source>
        <dbReference type="Proteomes" id="UP001271007"/>
    </source>
</evidence>
<feature type="region of interest" description="Disordered" evidence="8">
    <location>
        <begin position="897"/>
        <end position="950"/>
    </location>
</feature>
<feature type="compositionally biased region" description="Polar residues" evidence="8">
    <location>
        <begin position="930"/>
        <end position="944"/>
    </location>
</feature>
<feature type="compositionally biased region" description="Polar residues" evidence="8">
    <location>
        <begin position="1034"/>
        <end position="1058"/>
    </location>
</feature>
<evidence type="ECO:0000256" key="2">
    <source>
        <dbReference type="ARBA" id="ARBA00001946"/>
    </source>
</evidence>
<feature type="compositionally biased region" description="Low complexity" evidence="8">
    <location>
        <begin position="1067"/>
        <end position="1078"/>
    </location>
</feature>
<feature type="region of interest" description="Disordered" evidence="8">
    <location>
        <begin position="441"/>
        <end position="512"/>
    </location>
</feature>
<feature type="compositionally biased region" description="Polar residues" evidence="8">
    <location>
        <begin position="454"/>
        <end position="468"/>
    </location>
</feature>
<feature type="region of interest" description="Disordered" evidence="8">
    <location>
        <begin position="1"/>
        <end position="52"/>
    </location>
</feature>
<accession>A0AAJ0LXH7</accession>
<keyword evidence="6" id="KW-0479">Metal-binding</keyword>
<comment type="similarity">
    <text evidence="3">Belongs to the DNA polymerase type-B-like family.</text>
</comment>
<comment type="caution">
    <text evidence="11">The sequence shown here is derived from an EMBL/GenBank/DDBJ whole genome shotgun (WGS) entry which is preliminary data.</text>
</comment>
<feature type="region of interest" description="Disordered" evidence="8">
    <location>
        <begin position="648"/>
        <end position="675"/>
    </location>
</feature>
<comment type="cofactor">
    <cofactor evidence="2">
        <name>Mg(2+)</name>
        <dbReference type="ChEBI" id="CHEBI:18420"/>
    </cofactor>
</comment>
<dbReference type="InterPro" id="IPR054708">
    <property type="entry name" value="MTPAP-like_central"/>
</dbReference>
<dbReference type="Gene3D" id="1.10.1410.10">
    <property type="match status" value="1"/>
</dbReference>
<dbReference type="SUPFAM" id="SSF81301">
    <property type="entry name" value="Nucleotidyltransferase"/>
    <property type="match status" value="1"/>
</dbReference>
<dbReference type="InterPro" id="IPR002058">
    <property type="entry name" value="PAP_assoc"/>
</dbReference>
<feature type="compositionally biased region" description="Polar residues" evidence="8">
    <location>
        <begin position="617"/>
        <end position="635"/>
    </location>
</feature>
<feature type="compositionally biased region" description="Low complexity" evidence="8">
    <location>
        <begin position="1014"/>
        <end position="1029"/>
    </location>
</feature>
<reference evidence="11" key="1">
    <citation type="submission" date="2023-04" db="EMBL/GenBank/DDBJ databases">
        <title>Black Yeasts Isolated from many extreme environments.</title>
        <authorList>
            <person name="Coleine C."/>
            <person name="Stajich J.E."/>
            <person name="Selbmann L."/>
        </authorList>
    </citation>
    <scope>NUCLEOTIDE SEQUENCE</scope>
    <source>
        <strain evidence="11">CCFEE 5312</strain>
    </source>
</reference>
<feature type="region of interest" description="Disordered" evidence="8">
    <location>
        <begin position="764"/>
        <end position="796"/>
    </location>
</feature>